<dbReference type="InterPro" id="IPR036390">
    <property type="entry name" value="WH_DNA-bd_sf"/>
</dbReference>
<evidence type="ECO:0000256" key="5">
    <source>
        <dbReference type="SAM" id="MobiDB-lite"/>
    </source>
</evidence>
<reference evidence="7 8" key="1">
    <citation type="submission" date="2020-03" db="EMBL/GenBank/DDBJ databases">
        <title>WGS of actinomycetes isolated from Thailand.</title>
        <authorList>
            <person name="Thawai C."/>
        </authorList>
    </citation>
    <scope>NUCLEOTIDE SEQUENCE [LARGE SCALE GENOMIC DNA]</scope>
    <source>
        <strain evidence="7 8">PLAI 1-29</strain>
    </source>
</reference>
<keyword evidence="8" id="KW-1185">Reference proteome</keyword>
<sequence>METRELAYFVAVAETLHFGQAAEHLGITQPPLSRAIAHLERRVGVPLLERTTRQVRLTGAGEVFLAECRTVLAALDTAVRKARRAARQGQVTLAVRPAAGPGVLPALLAATAQGPDGMLTDVVFTYDEIGALRDGTADVALMCQSTAVPGLEMIELGPEEPVALLPAGHPLADRPFLTLAEVEALPGYEAQLPNESLDAMVDRVALGRLVVVVGDSARDRFGESVRAVPVHGYPVTQLVLAWFPNACSAASRLAATAQAVMARDEPRPPTLKSADLGGTRLHADAGQRHGQRAAAPAYGEARPGGRPRRAGTSAG</sequence>
<evidence type="ECO:0000256" key="2">
    <source>
        <dbReference type="ARBA" id="ARBA00023015"/>
    </source>
</evidence>
<keyword evidence="3" id="KW-0238">DNA-binding</keyword>
<organism evidence="7 8">
    <name type="scientific">Streptomyces zingiberis</name>
    <dbReference type="NCBI Taxonomy" id="2053010"/>
    <lineage>
        <taxon>Bacteria</taxon>
        <taxon>Bacillati</taxon>
        <taxon>Actinomycetota</taxon>
        <taxon>Actinomycetes</taxon>
        <taxon>Kitasatosporales</taxon>
        <taxon>Streptomycetaceae</taxon>
        <taxon>Streptomyces</taxon>
    </lineage>
</organism>
<protein>
    <submittedName>
        <fullName evidence="7">LysR family transcriptional regulator</fullName>
    </submittedName>
</protein>
<proteinExistence type="inferred from homology"/>
<dbReference type="PROSITE" id="PS50931">
    <property type="entry name" value="HTH_LYSR"/>
    <property type="match status" value="1"/>
</dbReference>
<dbReference type="Gene3D" id="1.10.10.10">
    <property type="entry name" value="Winged helix-like DNA-binding domain superfamily/Winged helix DNA-binding domain"/>
    <property type="match status" value="1"/>
</dbReference>
<gene>
    <name evidence="7" type="ORF">HCK00_15245</name>
</gene>
<dbReference type="SUPFAM" id="SSF53850">
    <property type="entry name" value="Periplasmic binding protein-like II"/>
    <property type="match status" value="1"/>
</dbReference>
<evidence type="ECO:0000313" key="7">
    <source>
        <dbReference type="EMBL" id="NJQ01850.1"/>
    </source>
</evidence>
<evidence type="ECO:0000313" key="8">
    <source>
        <dbReference type="Proteomes" id="UP000695264"/>
    </source>
</evidence>
<dbReference type="Gene3D" id="3.40.190.10">
    <property type="entry name" value="Periplasmic binding protein-like II"/>
    <property type="match status" value="2"/>
</dbReference>
<feature type="domain" description="HTH lysR-type" evidence="6">
    <location>
        <begin position="1"/>
        <end position="58"/>
    </location>
</feature>
<dbReference type="Pfam" id="PF03466">
    <property type="entry name" value="LysR_substrate"/>
    <property type="match status" value="1"/>
</dbReference>
<evidence type="ECO:0000256" key="3">
    <source>
        <dbReference type="ARBA" id="ARBA00023125"/>
    </source>
</evidence>
<dbReference type="Proteomes" id="UP000695264">
    <property type="component" value="Unassembled WGS sequence"/>
</dbReference>
<keyword evidence="2" id="KW-0805">Transcription regulation</keyword>
<dbReference type="PRINTS" id="PR00039">
    <property type="entry name" value="HTHLYSR"/>
</dbReference>
<evidence type="ECO:0000259" key="6">
    <source>
        <dbReference type="PROSITE" id="PS50931"/>
    </source>
</evidence>
<name>A0ABX1BZF7_9ACTN</name>
<comment type="similarity">
    <text evidence="1">Belongs to the LysR transcriptional regulatory family.</text>
</comment>
<dbReference type="CDD" id="cd05466">
    <property type="entry name" value="PBP2_LTTR_substrate"/>
    <property type="match status" value="1"/>
</dbReference>
<evidence type="ECO:0000256" key="1">
    <source>
        <dbReference type="ARBA" id="ARBA00009437"/>
    </source>
</evidence>
<keyword evidence="4" id="KW-0804">Transcription</keyword>
<dbReference type="PANTHER" id="PTHR30346">
    <property type="entry name" value="TRANSCRIPTIONAL DUAL REGULATOR HCAR-RELATED"/>
    <property type="match status" value="1"/>
</dbReference>
<comment type="caution">
    <text evidence="7">The sequence shown here is derived from an EMBL/GenBank/DDBJ whole genome shotgun (WGS) entry which is preliminary data.</text>
</comment>
<dbReference type="Pfam" id="PF00126">
    <property type="entry name" value="HTH_1"/>
    <property type="match status" value="1"/>
</dbReference>
<dbReference type="SUPFAM" id="SSF46785">
    <property type="entry name" value="Winged helix' DNA-binding domain"/>
    <property type="match status" value="1"/>
</dbReference>
<feature type="compositionally biased region" description="Low complexity" evidence="5">
    <location>
        <begin position="292"/>
        <end position="301"/>
    </location>
</feature>
<dbReference type="InterPro" id="IPR000847">
    <property type="entry name" value="LysR_HTH_N"/>
</dbReference>
<dbReference type="InterPro" id="IPR036388">
    <property type="entry name" value="WH-like_DNA-bd_sf"/>
</dbReference>
<evidence type="ECO:0000256" key="4">
    <source>
        <dbReference type="ARBA" id="ARBA00023163"/>
    </source>
</evidence>
<dbReference type="PANTHER" id="PTHR30346:SF0">
    <property type="entry name" value="HCA OPERON TRANSCRIPTIONAL ACTIVATOR HCAR"/>
    <property type="match status" value="1"/>
</dbReference>
<feature type="region of interest" description="Disordered" evidence="5">
    <location>
        <begin position="261"/>
        <end position="315"/>
    </location>
</feature>
<dbReference type="InterPro" id="IPR005119">
    <property type="entry name" value="LysR_subst-bd"/>
</dbReference>
<dbReference type="EMBL" id="JAATEN010000010">
    <property type="protein sequence ID" value="NJQ01850.1"/>
    <property type="molecule type" value="Genomic_DNA"/>
</dbReference>
<accession>A0ABX1BZF7</accession>